<feature type="repeat" description="TPR" evidence="3">
    <location>
        <begin position="649"/>
        <end position="682"/>
    </location>
</feature>
<evidence type="ECO:0000256" key="1">
    <source>
        <dbReference type="ARBA" id="ARBA00022737"/>
    </source>
</evidence>
<dbReference type="RefSeq" id="WP_309867750.1">
    <property type="nucleotide sequence ID" value="NZ_JAVDQG010000007.1"/>
</dbReference>
<keyword evidence="1" id="KW-0677">Repeat</keyword>
<accession>A0ABU1IQP9</accession>
<dbReference type="InterPro" id="IPR011990">
    <property type="entry name" value="TPR-like_helical_dom_sf"/>
</dbReference>
<gene>
    <name evidence="5" type="ORF">JOE21_003043</name>
</gene>
<protein>
    <submittedName>
        <fullName evidence="5">Tetratricopeptide (TPR) repeat protein</fullName>
    </submittedName>
</protein>
<feature type="region of interest" description="Disordered" evidence="4">
    <location>
        <begin position="344"/>
        <end position="372"/>
    </location>
</feature>
<sequence length="727" mass="82098">MNTMKPGDWIRNTYRVLHSFPFVQGVLHYAEIPKQTDAVTHDEEPIPTRFLHGMDLRHIQRGAQLGELLKRDRQAFVPLQGLFVEKGTLFQVYGKMDGTLMAHHLYQAVPLSLGETLDLLRAIAGHWVQLEEQGQFAVIHPQNMLISADTVRFLYGGAHGLLPKWNGNNPSPEKNPEMRRKQEHSLDAYSLGALTYIMLTGTSPQPGSGLEPVRSFRSDVPEGLEYFVMHSLQAKPEERPTIGQLWNWLEQIPVEADRQKKKDDLIYYMTPGWAGFKEDWFSRGVTQAQAAPPAGGLDPEQWEGWQAGEVDDGSAGRSPSHSRMANGAEEVLNPVWHKDSVKQAPLESGSLEAEGTPSETEKKHSRPVIFKQREKSSPRPQWLVWAATGAAVLLLLAGGGWAVTSYLGDDNSIAEGASPEEKAAKAAQHYEESVRAYKEGEMDRAIQLGKQSVELNPEEKGYLLHLANIYGEQKQYDQGVRLLKNGVKQIPDADVYDALVVHAYYAEDWEEAERAIGRALSLEPKHPEYLYHQGKIQGAMGDYTAATRSIQFAIDQDRNNALYHHDRAIFLLKDKDLERAKNYAWRAAKLEPENARYWITTGNIYLADRERVKKDKSLSSKERRFEGLTLARHAINFYSEAVEINPKNARAHYRLSIAHYYNEDYDAARQSAEQAVKREPGRALHHYQLGVVLAKQGELEQAENSLKKAREIDPDNGRYQEALDELG</sequence>
<dbReference type="InterPro" id="IPR019734">
    <property type="entry name" value="TPR_rpt"/>
</dbReference>
<evidence type="ECO:0000313" key="6">
    <source>
        <dbReference type="Proteomes" id="UP001185012"/>
    </source>
</evidence>
<evidence type="ECO:0000256" key="4">
    <source>
        <dbReference type="SAM" id="MobiDB-lite"/>
    </source>
</evidence>
<dbReference type="Gene3D" id="1.10.510.10">
    <property type="entry name" value="Transferase(Phosphotransferase) domain 1"/>
    <property type="match status" value="1"/>
</dbReference>
<name>A0ABU1IQP9_9BACL</name>
<organism evidence="5 6">
    <name type="scientific">Desmospora profundinema</name>
    <dbReference type="NCBI Taxonomy" id="1571184"/>
    <lineage>
        <taxon>Bacteria</taxon>
        <taxon>Bacillati</taxon>
        <taxon>Bacillota</taxon>
        <taxon>Bacilli</taxon>
        <taxon>Bacillales</taxon>
        <taxon>Thermoactinomycetaceae</taxon>
        <taxon>Desmospora</taxon>
    </lineage>
</organism>
<evidence type="ECO:0000256" key="2">
    <source>
        <dbReference type="ARBA" id="ARBA00022803"/>
    </source>
</evidence>
<dbReference type="Pfam" id="PF13432">
    <property type="entry name" value="TPR_16"/>
    <property type="match status" value="2"/>
</dbReference>
<dbReference type="PROSITE" id="PS50005">
    <property type="entry name" value="TPR"/>
    <property type="match status" value="2"/>
</dbReference>
<dbReference type="PANTHER" id="PTHR44943:SF8">
    <property type="entry name" value="TPR REPEAT-CONTAINING PROTEIN MJ0263"/>
    <property type="match status" value="1"/>
</dbReference>
<dbReference type="SMART" id="SM00028">
    <property type="entry name" value="TPR"/>
    <property type="match status" value="6"/>
</dbReference>
<comment type="caution">
    <text evidence="5">The sequence shown here is derived from an EMBL/GenBank/DDBJ whole genome shotgun (WGS) entry which is preliminary data.</text>
</comment>
<dbReference type="Gene3D" id="1.25.40.10">
    <property type="entry name" value="Tetratricopeptide repeat domain"/>
    <property type="match status" value="3"/>
</dbReference>
<reference evidence="5 6" key="1">
    <citation type="submission" date="2023-07" db="EMBL/GenBank/DDBJ databases">
        <title>Genomic Encyclopedia of Type Strains, Phase IV (KMG-IV): sequencing the most valuable type-strain genomes for metagenomic binning, comparative biology and taxonomic classification.</title>
        <authorList>
            <person name="Goeker M."/>
        </authorList>
    </citation>
    <scope>NUCLEOTIDE SEQUENCE [LARGE SCALE GENOMIC DNA]</scope>
    <source>
        <strain evidence="5 6">DSM 45903</strain>
    </source>
</reference>
<dbReference type="PANTHER" id="PTHR44943">
    <property type="entry name" value="CELLULOSE SYNTHASE OPERON PROTEIN C"/>
    <property type="match status" value="1"/>
</dbReference>
<dbReference type="InterPro" id="IPR011009">
    <property type="entry name" value="Kinase-like_dom_sf"/>
</dbReference>
<proteinExistence type="predicted"/>
<dbReference type="SUPFAM" id="SSF48452">
    <property type="entry name" value="TPR-like"/>
    <property type="match status" value="2"/>
</dbReference>
<evidence type="ECO:0000256" key="3">
    <source>
        <dbReference type="PROSITE-ProRule" id="PRU00339"/>
    </source>
</evidence>
<feature type="repeat" description="TPR" evidence="3">
    <location>
        <begin position="683"/>
        <end position="716"/>
    </location>
</feature>
<evidence type="ECO:0000313" key="5">
    <source>
        <dbReference type="EMBL" id="MDR6227031.1"/>
    </source>
</evidence>
<keyword evidence="2 3" id="KW-0802">TPR repeat</keyword>
<dbReference type="Proteomes" id="UP001185012">
    <property type="component" value="Unassembled WGS sequence"/>
</dbReference>
<dbReference type="InterPro" id="IPR051685">
    <property type="entry name" value="Ycf3/AcsC/BcsC/TPR_MFPF"/>
</dbReference>
<keyword evidence="6" id="KW-1185">Reference proteome</keyword>
<dbReference type="EMBL" id="JAVDQG010000007">
    <property type="protein sequence ID" value="MDR6227031.1"/>
    <property type="molecule type" value="Genomic_DNA"/>
</dbReference>
<dbReference type="Pfam" id="PF14559">
    <property type="entry name" value="TPR_19"/>
    <property type="match status" value="1"/>
</dbReference>
<dbReference type="SUPFAM" id="SSF56112">
    <property type="entry name" value="Protein kinase-like (PK-like)"/>
    <property type="match status" value="1"/>
</dbReference>
<feature type="compositionally biased region" description="Basic and acidic residues" evidence="4">
    <location>
        <begin position="705"/>
        <end position="718"/>
    </location>
</feature>
<feature type="region of interest" description="Disordered" evidence="4">
    <location>
        <begin position="705"/>
        <end position="727"/>
    </location>
</feature>